<protein>
    <submittedName>
        <fullName evidence="2">Zinc-or iron-chelating protein</fullName>
    </submittedName>
</protein>
<accession>A0ABX9K3N8</accession>
<organism evidence="2 3">
    <name type="scientific">Archangium gephyra</name>
    <dbReference type="NCBI Taxonomy" id="48"/>
    <lineage>
        <taxon>Bacteria</taxon>
        <taxon>Pseudomonadati</taxon>
        <taxon>Myxococcota</taxon>
        <taxon>Myxococcia</taxon>
        <taxon>Myxococcales</taxon>
        <taxon>Cystobacterineae</taxon>
        <taxon>Archangiaceae</taxon>
        <taxon>Archangium</taxon>
    </lineage>
</organism>
<dbReference type="Proteomes" id="UP000256345">
    <property type="component" value="Unassembled WGS sequence"/>
</dbReference>
<reference evidence="2 3" key="1">
    <citation type="submission" date="2018-08" db="EMBL/GenBank/DDBJ databases">
        <title>Genomic Encyclopedia of Archaeal and Bacterial Type Strains, Phase II (KMG-II): from individual species to whole genera.</title>
        <authorList>
            <person name="Goeker M."/>
        </authorList>
    </citation>
    <scope>NUCLEOTIDE SEQUENCE [LARGE SCALE GENOMIC DNA]</scope>
    <source>
        <strain evidence="2 3">DSM 2261</strain>
    </source>
</reference>
<dbReference type="InterPro" id="IPR005358">
    <property type="entry name" value="Puta_zinc/iron-chelating_dom"/>
</dbReference>
<sequence>MIPVAEAMRHPDWEDDTDEAPTATGSREEARALQELRAIYRQADAAYAPFSCPASGECCQLSTTKRQPWLWYPEWLMLARNHPLPPPREDGGCPYLDAAGKRCTVYAERPFGCRTFFCERIRGPTRQPADTVTALLLRLERVSQRLLPSLTGPRPILEWHAEAALREEES</sequence>
<gene>
    <name evidence="2" type="ORF">ATI61_105684</name>
</gene>
<comment type="caution">
    <text evidence="2">The sequence shown here is derived from an EMBL/GenBank/DDBJ whole genome shotgun (WGS) entry which is preliminary data.</text>
</comment>
<dbReference type="EMBL" id="QUMU01000005">
    <property type="protein sequence ID" value="REG32356.1"/>
    <property type="molecule type" value="Genomic_DNA"/>
</dbReference>
<evidence type="ECO:0000313" key="3">
    <source>
        <dbReference type="Proteomes" id="UP000256345"/>
    </source>
</evidence>
<feature type="region of interest" description="Disordered" evidence="1">
    <location>
        <begin position="1"/>
        <end position="26"/>
    </location>
</feature>
<evidence type="ECO:0000313" key="2">
    <source>
        <dbReference type="EMBL" id="REG32356.1"/>
    </source>
</evidence>
<evidence type="ECO:0000256" key="1">
    <source>
        <dbReference type="SAM" id="MobiDB-lite"/>
    </source>
</evidence>
<proteinExistence type="predicted"/>
<name>A0ABX9K3N8_9BACT</name>
<keyword evidence="3" id="KW-1185">Reference proteome</keyword>
<dbReference type="Pfam" id="PF03692">
    <property type="entry name" value="CxxCxxCC"/>
    <property type="match status" value="1"/>
</dbReference>